<dbReference type="AlphaFoldDB" id="A0A1R4HHU9"/>
<dbReference type="InterPro" id="IPR001633">
    <property type="entry name" value="EAL_dom"/>
</dbReference>
<dbReference type="InterPro" id="IPR043128">
    <property type="entry name" value="Rev_trsase/Diguanyl_cyclase"/>
</dbReference>
<dbReference type="InterPro" id="IPR050706">
    <property type="entry name" value="Cyclic-di-GMP_PDE-like"/>
</dbReference>
<dbReference type="CDD" id="cd01948">
    <property type="entry name" value="EAL"/>
    <property type="match status" value="1"/>
</dbReference>
<evidence type="ECO:0000259" key="1">
    <source>
        <dbReference type="PROSITE" id="PS50883"/>
    </source>
</evidence>
<evidence type="ECO:0000313" key="4">
    <source>
        <dbReference type="Proteomes" id="UP000195667"/>
    </source>
</evidence>
<dbReference type="Gene3D" id="3.30.70.270">
    <property type="match status" value="1"/>
</dbReference>
<dbReference type="SUPFAM" id="SSF141868">
    <property type="entry name" value="EAL domain-like"/>
    <property type="match status" value="1"/>
</dbReference>
<dbReference type="InterPro" id="IPR000160">
    <property type="entry name" value="GGDEF_dom"/>
</dbReference>
<dbReference type="InterPro" id="IPR035919">
    <property type="entry name" value="EAL_sf"/>
</dbReference>
<evidence type="ECO:0000313" key="3">
    <source>
        <dbReference type="EMBL" id="SJM95828.1"/>
    </source>
</evidence>
<accession>A0A1R4HHU9</accession>
<dbReference type="SUPFAM" id="SSF55073">
    <property type="entry name" value="Nucleotide cyclase"/>
    <property type="match status" value="1"/>
</dbReference>
<reference evidence="4" key="1">
    <citation type="submission" date="2017-02" db="EMBL/GenBank/DDBJ databases">
        <authorList>
            <person name="Daims H."/>
        </authorList>
    </citation>
    <scope>NUCLEOTIDE SEQUENCE [LARGE SCALE GENOMIC DNA]</scope>
</reference>
<dbReference type="Gene3D" id="3.20.20.450">
    <property type="entry name" value="EAL domain"/>
    <property type="match status" value="1"/>
</dbReference>
<feature type="domain" description="GGDEF" evidence="2">
    <location>
        <begin position="38"/>
        <end position="173"/>
    </location>
</feature>
<protein>
    <submittedName>
        <fullName evidence="3">EAL domain-containing protein</fullName>
    </submittedName>
</protein>
<keyword evidence="4" id="KW-1185">Reference proteome</keyword>
<evidence type="ECO:0000259" key="2">
    <source>
        <dbReference type="PROSITE" id="PS50887"/>
    </source>
</evidence>
<name>A0A1R4HHU9_9GAMM</name>
<dbReference type="EMBL" id="FUKI01000159">
    <property type="protein sequence ID" value="SJM95828.1"/>
    <property type="molecule type" value="Genomic_DNA"/>
</dbReference>
<dbReference type="PROSITE" id="PS50883">
    <property type="entry name" value="EAL"/>
    <property type="match status" value="1"/>
</dbReference>
<dbReference type="PANTHER" id="PTHR33121:SF23">
    <property type="entry name" value="CYCLIC DI-GMP PHOSPHODIESTERASE PDEB"/>
    <property type="match status" value="1"/>
</dbReference>
<dbReference type="PANTHER" id="PTHR33121">
    <property type="entry name" value="CYCLIC DI-GMP PHOSPHODIESTERASE PDEF"/>
    <property type="match status" value="1"/>
</dbReference>
<sequence length="436" mass="49503">MCLYFQQDNTPFTGQLMDLLTRPRVIETLKKISENSLVDYTLIYIEINNTLQITSLLQGMAREEELISAIQRLIFGKIGHLPDSYMGKLSWNRFGIIAKLPVETCVEIAEELTVFFEDKCINIGPHPYYPKIITGVIALSEKYRVPEKILTAVDEALYQARRTGNNAVKVIDHNAPVFHSYYDALKRIPVLKAGLSNNTLLLYAQPIVPLNKALMEPKAEVLVRYKEPDGAVNSDYHFLKTANLFHVGRDIDLYVVKQFCRYMQQNKHDDVVYSINISGFTVRFPAFLDIVSHAFKKYGVNAEQVCFEITETVIDRDYPQAIQFMHALKNQLGCQLALDDIGMGSSNLANLSKFNVDFMKIDGAFINNVLTDPYSELVVNFITSAAKLFNKKTIAECIETPQQLEKIKLLGVDYAQGFLTGRPKLLFDPLLSRTYL</sequence>
<proteinExistence type="predicted"/>
<dbReference type="Pfam" id="PF00563">
    <property type="entry name" value="EAL"/>
    <property type="match status" value="1"/>
</dbReference>
<dbReference type="SMART" id="SM00052">
    <property type="entry name" value="EAL"/>
    <property type="match status" value="1"/>
</dbReference>
<dbReference type="InterPro" id="IPR029787">
    <property type="entry name" value="Nucleotide_cyclase"/>
</dbReference>
<dbReference type="GO" id="GO:0071111">
    <property type="term" value="F:cyclic-guanylate-specific phosphodiesterase activity"/>
    <property type="evidence" value="ECO:0007669"/>
    <property type="project" value="InterPro"/>
</dbReference>
<dbReference type="PROSITE" id="PS50887">
    <property type="entry name" value="GGDEF"/>
    <property type="match status" value="1"/>
</dbReference>
<feature type="domain" description="EAL" evidence="1">
    <location>
        <begin position="184"/>
        <end position="436"/>
    </location>
</feature>
<dbReference type="Proteomes" id="UP000195667">
    <property type="component" value="Unassembled WGS sequence"/>
</dbReference>
<gene>
    <name evidence="3" type="ORF">CRENPOLYSF1_80011</name>
</gene>
<organism evidence="3 4">
    <name type="scientific">Crenothrix polyspora</name>
    <dbReference type="NCBI Taxonomy" id="360316"/>
    <lineage>
        <taxon>Bacteria</taxon>
        <taxon>Pseudomonadati</taxon>
        <taxon>Pseudomonadota</taxon>
        <taxon>Gammaproteobacteria</taxon>
        <taxon>Methylococcales</taxon>
        <taxon>Crenotrichaceae</taxon>
        <taxon>Crenothrix</taxon>
    </lineage>
</organism>